<evidence type="ECO:0000313" key="2">
    <source>
        <dbReference type="Proteomes" id="UP001341840"/>
    </source>
</evidence>
<evidence type="ECO:0000313" key="1">
    <source>
        <dbReference type="EMBL" id="MED6225601.1"/>
    </source>
</evidence>
<proteinExistence type="predicted"/>
<comment type="caution">
    <text evidence="1">The sequence shown here is derived from an EMBL/GenBank/DDBJ whole genome shotgun (WGS) entry which is preliminary data.</text>
</comment>
<sequence length="64" mass="7275">MLHALYFKKKIDENDGSSNYTIEYNNKYVETSSYKLEKQSTKPLFLPAVQGDSLAVLASVMLNK</sequence>
<feature type="non-terminal residue" evidence="1">
    <location>
        <position position="64"/>
    </location>
</feature>
<accession>A0ABU6ZV22</accession>
<name>A0ABU6ZV22_9FABA</name>
<keyword evidence="2" id="KW-1185">Reference proteome</keyword>
<gene>
    <name evidence="1" type="ORF">PIB30_095201</name>
</gene>
<protein>
    <submittedName>
        <fullName evidence="1">Uncharacterized protein</fullName>
    </submittedName>
</protein>
<dbReference type="EMBL" id="JASCZI010274019">
    <property type="protein sequence ID" value="MED6225601.1"/>
    <property type="molecule type" value="Genomic_DNA"/>
</dbReference>
<reference evidence="1 2" key="1">
    <citation type="journal article" date="2023" name="Plants (Basel)">
        <title>Bridging the Gap: Combining Genomics and Transcriptomics Approaches to Understand Stylosanthes scabra, an Orphan Legume from the Brazilian Caatinga.</title>
        <authorList>
            <person name="Ferreira-Neto J.R.C."/>
            <person name="da Silva M.D."/>
            <person name="Binneck E."/>
            <person name="de Melo N.F."/>
            <person name="da Silva R.H."/>
            <person name="de Melo A.L.T.M."/>
            <person name="Pandolfi V."/>
            <person name="Bustamante F.O."/>
            <person name="Brasileiro-Vidal A.C."/>
            <person name="Benko-Iseppon A.M."/>
        </authorList>
    </citation>
    <scope>NUCLEOTIDE SEQUENCE [LARGE SCALE GENOMIC DNA]</scope>
    <source>
        <tissue evidence="1">Leaves</tissue>
    </source>
</reference>
<organism evidence="1 2">
    <name type="scientific">Stylosanthes scabra</name>
    <dbReference type="NCBI Taxonomy" id="79078"/>
    <lineage>
        <taxon>Eukaryota</taxon>
        <taxon>Viridiplantae</taxon>
        <taxon>Streptophyta</taxon>
        <taxon>Embryophyta</taxon>
        <taxon>Tracheophyta</taxon>
        <taxon>Spermatophyta</taxon>
        <taxon>Magnoliopsida</taxon>
        <taxon>eudicotyledons</taxon>
        <taxon>Gunneridae</taxon>
        <taxon>Pentapetalae</taxon>
        <taxon>rosids</taxon>
        <taxon>fabids</taxon>
        <taxon>Fabales</taxon>
        <taxon>Fabaceae</taxon>
        <taxon>Papilionoideae</taxon>
        <taxon>50 kb inversion clade</taxon>
        <taxon>dalbergioids sensu lato</taxon>
        <taxon>Dalbergieae</taxon>
        <taxon>Pterocarpus clade</taxon>
        <taxon>Stylosanthes</taxon>
    </lineage>
</organism>
<dbReference type="Proteomes" id="UP001341840">
    <property type="component" value="Unassembled WGS sequence"/>
</dbReference>